<feature type="chain" id="PRO_5040847408" evidence="1">
    <location>
        <begin position="28"/>
        <end position="174"/>
    </location>
</feature>
<dbReference type="AlphaFoldDB" id="A0A9X2U4A1"/>
<dbReference type="Proteomes" id="UP001155034">
    <property type="component" value="Unassembled WGS sequence"/>
</dbReference>
<sequence length="174" mass="18047">MNLSVENRIAVLFISFLLTVPVPVASAQGQGASHGLTIDVQRIDDISVSGSPEVTISEIGTWTEMNGASDLTVTSNAPSDRKIEVSATATGSGNSNRGAVGLRVKAQSTPGGGGESGWFTITTVGDQAFSDGDFLTGFKNVDASYGLTYEAQADVNYNPEETMSIAVMYTLTGA</sequence>
<organism evidence="2 3">
    <name type="scientific">Salinibacter ruber</name>
    <dbReference type="NCBI Taxonomy" id="146919"/>
    <lineage>
        <taxon>Bacteria</taxon>
        <taxon>Pseudomonadati</taxon>
        <taxon>Rhodothermota</taxon>
        <taxon>Rhodothermia</taxon>
        <taxon>Rhodothermales</taxon>
        <taxon>Salinibacteraceae</taxon>
        <taxon>Salinibacter</taxon>
    </lineage>
</organism>
<evidence type="ECO:0000313" key="3">
    <source>
        <dbReference type="Proteomes" id="UP001155034"/>
    </source>
</evidence>
<gene>
    <name evidence="2" type="ORF">GGP82_003158</name>
</gene>
<comment type="caution">
    <text evidence="2">The sequence shown here is derived from an EMBL/GenBank/DDBJ whole genome shotgun (WGS) entry which is preliminary data.</text>
</comment>
<protein>
    <submittedName>
        <fullName evidence="2">Uncharacterized protein</fullName>
    </submittedName>
</protein>
<dbReference type="RefSeq" id="WP_251924086.1">
    <property type="nucleotide sequence ID" value="NZ_CALTSG010000047.1"/>
</dbReference>
<evidence type="ECO:0000256" key="1">
    <source>
        <dbReference type="SAM" id="SignalP"/>
    </source>
</evidence>
<accession>A0A9X2U4A1</accession>
<proteinExistence type="predicted"/>
<feature type="signal peptide" evidence="1">
    <location>
        <begin position="1"/>
        <end position="27"/>
    </location>
</feature>
<keyword evidence="1" id="KW-0732">Signal</keyword>
<reference evidence="2" key="1">
    <citation type="submission" date="2022-08" db="EMBL/GenBank/DDBJ databases">
        <title>Genomic Encyclopedia of Type Strains, Phase V (KMG-V): Genome sequencing to study the core and pangenomes of soil and plant-associated prokaryotes.</title>
        <authorList>
            <person name="Whitman W."/>
        </authorList>
    </citation>
    <scope>NUCLEOTIDE SEQUENCE</scope>
    <source>
        <strain evidence="2">SP2016B</strain>
    </source>
</reference>
<name>A0A9X2U4A1_9BACT</name>
<dbReference type="EMBL" id="JANTYZ010000015">
    <property type="protein sequence ID" value="MCS3866580.1"/>
    <property type="molecule type" value="Genomic_DNA"/>
</dbReference>
<evidence type="ECO:0000313" key="2">
    <source>
        <dbReference type="EMBL" id="MCS3866580.1"/>
    </source>
</evidence>